<dbReference type="InterPro" id="IPR036388">
    <property type="entry name" value="WH-like_DNA-bd_sf"/>
</dbReference>
<dbReference type="Pfam" id="PF00989">
    <property type="entry name" value="PAS"/>
    <property type="match status" value="1"/>
</dbReference>
<evidence type="ECO:0000259" key="6">
    <source>
        <dbReference type="PROSITE" id="PS50045"/>
    </source>
</evidence>
<dbReference type="EMBL" id="CP035281">
    <property type="protein sequence ID" value="QAT42221.1"/>
    <property type="molecule type" value="Genomic_DNA"/>
</dbReference>
<feature type="domain" description="Sigma-54 factor interaction" evidence="6">
    <location>
        <begin position="339"/>
        <end position="564"/>
    </location>
</feature>
<dbReference type="InterPro" id="IPR025943">
    <property type="entry name" value="Sigma_54_int_dom_ATP-bd_2"/>
</dbReference>
<dbReference type="InterPro" id="IPR035965">
    <property type="entry name" value="PAS-like_dom_sf"/>
</dbReference>
<dbReference type="Gene3D" id="3.40.50.300">
    <property type="entry name" value="P-loop containing nucleotide triphosphate hydrolases"/>
    <property type="match status" value="1"/>
</dbReference>
<reference evidence="8 9" key="1">
    <citation type="submission" date="2019-01" db="EMBL/GenBank/DDBJ databases">
        <title>Draft genomes of a novel of Aminipila strains.</title>
        <authorList>
            <person name="Ma S."/>
        </authorList>
    </citation>
    <scope>NUCLEOTIDE SEQUENCE [LARGE SCALE GENOMIC DNA]</scope>
    <source>
        <strain evidence="9">JN-39</strain>
    </source>
</reference>
<evidence type="ECO:0000313" key="8">
    <source>
        <dbReference type="EMBL" id="QAT42221.1"/>
    </source>
</evidence>
<keyword evidence="1" id="KW-0547">Nucleotide-binding</keyword>
<dbReference type="GO" id="GO:0005524">
    <property type="term" value="F:ATP binding"/>
    <property type="evidence" value="ECO:0007669"/>
    <property type="project" value="UniProtKB-KW"/>
</dbReference>
<keyword evidence="4" id="KW-0238">DNA-binding</keyword>
<dbReference type="CDD" id="cd00130">
    <property type="entry name" value="PAS"/>
    <property type="match status" value="1"/>
</dbReference>
<keyword evidence="5" id="KW-0804">Transcription</keyword>
<dbReference type="InterPro" id="IPR025944">
    <property type="entry name" value="Sigma_54_int_dom_CS"/>
</dbReference>
<keyword evidence="3" id="KW-0805">Transcription regulation</keyword>
<dbReference type="GO" id="GO:0006355">
    <property type="term" value="P:regulation of DNA-templated transcription"/>
    <property type="evidence" value="ECO:0007669"/>
    <property type="project" value="InterPro"/>
</dbReference>
<dbReference type="SUPFAM" id="SSF52540">
    <property type="entry name" value="P-loop containing nucleoside triphosphate hydrolases"/>
    <property type="match status" value="1"/>
</dbReference>
<dbReference type="Pfam" id="PF00158">
    <property type="entry name" value="Sigma54_activat"/>
    <property type="match status" value="1"/>
</dbReference>
<sequence length="686" mass="76914">MGKNIVIAGYRKQVNENYANQLKSLFGDDLQIQFLEIGKPMLREIKEESIVLIPSYDVYQSVEPCLPSSANIIFIRSTLQTECLKQVRKLLETRVVLVAGDNMELALELIKNLLQFGVKRFQLKPADLSDPKLFKDQVVLVSGIPQEEIPDARQVVGVKLPMLDLPTILDVGLKLPRKDLLTRKNITQDYIPFLPQHHGIIWSLENSNTFNSSIKILLSVIDGAVISVTQSGKVRACNKRIESFFGISASEAMGKNGITLFPQIPFQKVISESKSIVESLLTINDEPMIVTVKPIINSGKYYGAIAVIKKFNDEERRHHKLRTLSVGKGHRAKYKFEDIVGSSSVMKQCRGIARRMAVSNSSILITGETGTGKEMFAQAIHQASERKEYQFVAVNCGAIPESLLESELFGYEEGAFTGARKGGKLGLFELAHKGTLFLDEISEMPLLLQKRLLRVLQEREVVRLGGDSVIHVDVRIIAATNVDLQAMTKRGEFREDLYYRLSVLPLVIPALRERKGDVRLLAEFFKQDLGGNFELTEEAWDTLEQYKWPGNVRELRNYVEYFTNLSSIKVGVEELSHVIPLQGTVESVPVVTKSIESEKTPETGTAIIDEKNIFILSMLKEGLEKGRRLGRRSLSDSARKQGLFLGEQEIRKILGQLEKRGLVEIRPNKAGTVITPKGLEVLAKMK</sequence>
<dbReference type="InterPro" id="IPR013668">
    <property type="entry name" value="RNase_R_HTH_12"/>
</dbReference>
<dbReference type="PROSITE" id="PS50045">
    <property type="entry name" value="SIGMA54_INTERACT_4"/>
    <property type="match status" value="1"/>
</dbReference>
<dbReference type="FunFam" id="3.40.50.300:FF:000006">
    <property type="entry name" value="DNA-binding transcriptional regulator NtrC"/>
    <property type="match status" value="1"/>
</dbReference>
<evidence type="ECO:0000259" key="7">
    <source>
        <dbReference type="PROSITE" id="PS50112"/>
    </source>
</evidence>
<proteinExistence type="predicted"/>
<dbReference type="InterPro" id="IPR058031">
    <property type="entry name" value="AAA_lid_NorR"/>
</dbReference>
<dbReference type="AlphaFoldDB" id="A0A410PTC3"/>
<dbReference type="PROSITE" id="PS00688">
    <property type="entry name" value="SIGMA54_INTERACT_3"/>
    <property type="match status" value="1"/>
</dbReference>
<dbReference type="SUPFAM" id="SSF55785">
    <property type="entry name" value="PYP-like sensor domain (PAS domain)"/>
    <property type="match status" value="1"/>
</dbReference>
<dbReference type="CDD" id="cd00009">
    <property type="entry name" value="AAA"/>
    <property type="match status" value="1"/>
</dbReference>
<dbReference type="Pfam" id="PF08461">
    <property type="entry name" value="WHD_RNase_R"/>
    <property type="match status" value="1"/>
</dbReference>
<protein>
    <submittedName>
        <fullName evidence="8">PAS domain-containing protein</fullName>
    </submittedName>
</protein>
<gene>
    <name evidence="8" type="ORF">EQM06_02675</name>
</gene>
<dbReference type="Gene3D" id="3.30.450.20">
    <property type="entry name" value="PAS domain"/>
    <property type="match status" value="1"/>
</dbReference>
<evidence type="ECO:0000256" key="3">
    <source>
        <dbReference type="ARBA" id="ARBA00023015"/>
    </source>
</evidence>
<keyword evidence="9" id="KW-1185">Reference proteome</keyword>
<dbReference type="Gene3D" id="1.10.8.60">
    <property type="match status" value="1"/>
</dbReference>
<dbReference type="InterPro" id="IPR003593">
    <property type="entry name" value="AAA+_ATPase"/>
</dbReference>
<dbReference type="SMART" id="SM00382">
    <property type="entry name" value="AAA"/>
    <property type="match status" value="1"/>
</dbReference>
<dbReference type="PANTHER" id="PTHR32071:SF57">
    <property type="entry name" value="C4-DICARBOXYLATE TRANSPORT TRANSCRIPTIONAL REGULATORY PROTEIN DCTD"/>
    <property type="match status" value="1"/>
</dbReference>
<dbReference type="Gene3D" id="1.10.10.10">
    <property type="entry name" value="Winged helix-like DNA-binding domain superfamily/Winged helix DNA-binding domain"/>
    <property type="match status" value="1"/>
</dbReference>
<dbReference type="OrthoDB" id="9803970at2"/>
<evidence type="ECO:0000256" key="1">
    <source>
        <dbReference type="ARBA" id="ARBA00022741"/>
    </source>
</evidence>
<dbReference type="KEGG" id="amij:EQM06_02675"/>
<dbReference type="InterPro" id="IPR000014">
    <property type="entry name" value="PAS"/>
</dbReference>
<keyword evidence="2" id="KW-0067">ATP-binding</keyword>
<evidence type="ECO:0000313" key="9">
    <source>
        <dbReference type="Proteomes" id="UP000287601"/>
    </source>
</evidence>
<dbReference type="InterPro" id="IPR013767">
    <property type="entry name" value="PAS_fold"/>
</dbReference>
<evidence type="ECO:0000256" key="5">
    <source>
        <dbReference type="ARBA" id="ARBA00023163"/>
    </source>
</evidence>
<evidence type="ECO:0000256" key="4">
    <source>
        <dbReference type="ARBA" id="ARBA00023125"/>
    </source>
</evidence>
<name>A0A410PTC3_9FIRM</name>
<feature type="domain" description="PAS" evidence="7">
    <location>
        <begin position="210"/>
        <end position="258"/>
    </location>
</feature>
<dbReference type="PANTHER" id="PTHR32071">
    <property type="entry name" value="TRANSCRIPTIONAL REGULATORY PROTEIN"/>
    <property type="match status" value="1"/>
</dbReference>
<dbReference type="InterPro" id="IPR027417">
    <property type="entry name" value="P-loop_NTPase"/>
</dbReference>
<evidence type="ECO:0000256" key="2">
    <source>
        <dbReference type="ARBA" id="ARBA00022840"/>
    </source>
</evidence>
<dbReference type="PROSITE" id="PS00675">
    <property type="entry name" value="SIGMA54_INTERACT_1"/>
    <property type="match status" value="1"/>
</dbReference>
<dbReference type="GO" id="GO:0003677">
    <property type="term" value="F:DNA binding"/>
    <property type="evidence" value="ECO:0007669"/>
    <property type="project" value="UniProtKB-KW"/>
</dbReference>
<dbReference type="RefSeq" id="WP_128744875.1">
    <property type="nucleotide sequence ID" value="NZ_CP035281.1"/>
</dbReference>
<organism evidence="8 9">
    <name type="scientific">Aminipila luticellarii</name>
    <dbReference type="NCBI Taxonomy" id="2507160"/>
    <lineage>
        <taxon>Bacteria</taxon>
        <taxon>Bacillati</taxon>
        <taxon>Bacillota</taxon>
        <taxon>Clostridia</taxon>
        <taxon>Peptostreptococcales</taxon>
        <taxon>Anaerovoracaceae</taxon>
        <taxon>Aminipila</taxon>
    </lineage>
</organism>
<dbReference type="PROSITE" id="PS00676">
    <property type="entry name" value="SIGMA54_INTERACT_2"/>
    <property type="match status" value="1"/>
</dbReference>
<dbReference type="InterPro" id="IPR002078">
    <property type="entry name" value="Sigma_54_int"/>
</dbReference>
<dbReference type="Proteomes" id="UP000287601">
    <property type="component" value="Chromosome"/>
</dbReference>
<accession>A0A410PTC3</accession>
<dbReference type="PROSITE" id="PS50112">
    <property type="entry name" value="PAS"/>
    <property type="match status" value="1"/>
</dbReference>
<dbReference type="InterPro" id="IPR025662">
    <property type="entry name" value="Sigma_54_int_dom_ATP-bd_1"/>
</dbReference>
<dbReference type="Pfam" id="PF25601">
    <property type="entry name" value="AAA_lid_14"/>
    <property type="match status" value="1"/>
</dbReference>